<keyword evidence="2" id="KW-1185">Reference proteome</keyword>
<protein>
    <submittedName>
        <fullName evidence="1">Uncharacterized protein</fullName>
    </submittedName>
</protein>
<accession>A0A2H9TQF0</accession>
<feature type="non-terminal residue" evidence="1">
    <location>
        <position position="202"/>
    </location>
</feature>
<dbReference type="EMBL" id="MTSL01000025">
    <property type="protein sequence ID" value="PJF19936.1"/>
    <property type="molecule type" value="Genomic_DNA"/>
</dbReference>
<name>A0A2H9TQF0_9FUNG</name>
<evidence type="ECO:0000313" key="2">
    <source>
        <dbReference type="Proteomes" id="UP000240830"/>
    </source>
</evidence>
<sequence>MGSLALPNLTHMVATMMTAILRMEGLFINSLLLGQCQHQHDGDYCNCLCYHMCNCRRTDRLPNWPKGAVGKPEMVDHGSVHPLSCNPVWRASGRSRRGHLVLCCGGIVGLYHNRTPGRAPLARTPSAREILQALVPAVPQRHSLGRDDDIGLNKYMGDKDALIPQLPLPILRQVFTTRLAKRQTLGFGDFRAECMSAMDRQD</sequence>
<evidence type="ECO:0000313" key="1">
    <source>
        <dbReference type="EMBL" id="PJF19936.1"/>
    </source>
</evidence>
<reference evidence="1 2" key="1">
    <citation type="submission" date="2016-10" db="EMBL/GenBank/DDBJ databases">
        <title>The genome of Paramicrosporidium saccamoebae is the missing link in understanding Cryptomycota and Microsporidia evolution.</title>
        <authorList>
            <person name="Quandt C.A."/>
            <person name="Beaudet D."/>
            <person name="Corsaro D."/>
            <person name="Michel R."/>
            <person name="Corradi N."/>
            <person name="James T."/>
        </authorList>
    </citation>
    <scope>NUCLEOTIDE SEQUENCE [LARGE SCALE GENOMIC DNA]</scope>
    <source>
        <strain evidence="1 2">KSL3</strain>
    </source>
</reference>
<proteinExistence type="predicted"/>
<organism evidence="1 2">
    <name type="scientific">Paramicrosporidium saccamoebae</name>
    <dbReference type="NCBI Taxonomy" id="1246581"/>
    <lineage>
        <taxon>Eukaryota</taxon>
        <taxon>Fungi</taxon>
        <taxon>Fungi incertae sedis</taxon>
        <taxon>Cryptomycota</taxon>
        <taxon>Cryptomycota incertae sedis</taxon>
        <taxon>Paramicrosporidium</taxon>
    </lineage>
</organism>
<comment type="caution">
    <text evidence="1">The sequence shown here is derived from an EMBL/GenBank/DDBJ whole genome shotgun (WGS) entry which is preliminary data.</text>
</comment>
<dbReference type="AlphaFoldDB" id="A0A2H9TQF0"/>
<gene>
    <name evidence="1" type="ORF">PSACC_00236</name>
</gene>
<dbReference type="Proteomes" id="UP000240830">
    <property type="component" value="Unassembled WGS sequence"/>
</dbReference>